<dbReference type="EMBL" id="CP095343">
    <property type="protein sequence ID" value="XAG63124.1"/>
    <property type="molecule type" value="Genomic_DNA"/>
</dbReference>
<accession>A0AAU6TNV2</accession>
<name>A0AAU6TNV2_UNCXX</name>
<dbReference type="InterPro" id="IPR038020">
    <property type="entry name" value="MbtH-like_sf"/>
</dbReference>
<dbReference type="Gene3D" id="3.90.820.10">
    <property type="entry name" value="Structural Genomics, Unknown Function 30-nov-00 1gh9 Mol_id"/>
    <property type="match status" value="1"/>
</dbReference>
<evidence type="ECO:0000313" key="2">
    <source>
        <dbReference type="EMBL" id="XAG63124.1"/>
    </source>
</evidence>
<protein>
    <submittedName>
        <fullName evidence="2">MbtH family protein</fullName>
    </submittedName>
</protein>
<dbReference type="InterPro" id="IPR005153">
    <property type="entry name" value="MbtH-like_dom"/>
</dbReference>
<dbReference type="SMART" id="SM00923">
    <property type="entry name" value="MbtH"/>
    <property type="match status" value="1"/>
</dbReference>
<dbReference type="AlphaFoldDB" id="A0AAU6TNV2"/>
<proteinExistence type="predicted"/>
<feature type="domain" description="MbtH-like" evidence="1">
    <location>
        <begin position="7"/>
        <end position="39"/>
    </location>
</feature>
<dbReference type="Pfam" id="PF03621">
    <property type="entry name" value="MbtH"/>
    <property type="match status" value="1"/>
</dbReference>
<gene>
    <name evidence="2" type="ORF">MRL64_14095</name>
</gene>
<organism evidence="2">
    <name type="scientific">bacterium 19MO02SH05</name>
    <dbReference type="NCBI Taxonomy" id="2920696"/>
    <lineage>
        <taxon>Bacteria</taxon>
    </lineage>
</organism>
<sequence length="39" mass="4593">MSEQYVNPFDNTENQFTVLINHHGQYSLWPEFKPTPSVP</sequence>
<evidence type="ECO:0000259" key="1">
    <source>
        <dbReference type="SMART" id="SM00923"/>
    </source>
</evidence>
<dbReference type="SUPFAM" id="SSF160582">
    <property type="entry name" value="MbtH-like"/>
    <property type="match status" value="1"/>
</dbReference>
<reference evidence="2" key="1">
    <citation type="submission" date="2022-03" db="EMBL/GenBank/DDBJ databases">
        <title>Sea Food Isolates.</title>
        <authorList>
            <person name="Li c."/>
        </authorList>
    </citation>
    <scope>NUCLEOTIDE SEQUENCE</scope>
    <source>
        <strain evidence="2">19MO02SH05</strain>
    </source>
</reference>